<sequence length="560" mass="63062">MRIRQKLEYHKQRDAFVGDVDMGSELEHLTPNSETETLENSVLCFLLCGLHAKYKIPVGYLFTKGCTGEQLKEVIDHVVQKTTDIGFDIVRVVTDNHRINVTAMQILCQGDSHIIKNIRSQFLAKDIGGTKEISSKYIKMLYKMQRNSTVKPIRFLTRKHLYPSNIEKTNVRSAVQLFSVAVTAALKYLMDQAGHTCDLEFASAGPTIKFMEAMQKWFTLMDVSNCQQHIHCNNEDTRHFTDLDDSRLNWLEDDFLSYIDTSKNASKPENFLSKETYHALIFTTKSNVACIRHLLTAKSFRFLLTGKMSSDPIEAMFGFLRRSAGCNDMLDVRSAVCGLEKMLKTGIVASSSDSNVQSSTTFSSRQLLPVQQELHVATSAFDKILNMAVQGLKEHCLSERPLVSNPDVASVAMIGGYIVRAASEHIPCVDCIAVLQRSKSGTPEHGLIAHQDRGGLFYPTQELVKLLIGLRRFVDCVLPHRRSVAKPLELCVQRIVRELVSLPVLTCGNTDADHRRELLLLITRKFIRPLFSNFAQGVTDRNAAAKLLERKPLSRKVLKL</sequence>
<proteinExistence type="predicted"/>
<protein>
    <submittedName>
        <fullName evidence="1">Uncharacterized protein</fullName>
    </submittedName>
</protein>
<dbReference type="Proteomes" id="UP000821865">
    <property type="component" value="Chromosome 3"/>
</dbReference>
<dbReference type="EMBL" id="CM023472">
    <property type="protein sequence ID" value="KAH7960940.1"/>
    <property type="molecule type" value="Genomic_DNA"/>
</dbReference>
<organism evidence="1 2">
    <name type="scientific">Dermacentor silvarum</name>
    <name type="common">Tick</name>
    <dbReference type="NCBI Taxonomy" id="543639"/>
    <lineage>
        <taxon>Eukaryota</taxon>
        <taxon>Metazoa</taxon>
        <taxon>Ecdysozoa</taxon>
        <taxon>Arthropoda</taxon>
        <taxon>Chelicerata</taxon>
        <taxon>Arachnida</taxon>
        <taxon>Acari</taxon>
        <taxon>Parasitiformes</taxon>
        <taxon>Ixodida</taxon>
        <taxon>Ixodoidea</taxon>
        <taxon>Ixodidae</taxon>
        <taxon>Rhipicephalinae</taxon>
        <taxon>Dermacentor</taxon>
    </lineage>
</organism>
<accession>A0ACB8D8Z3</accession>
<gene>
    <name evidence="1" type="ORF">HPB49_025207</name>
</gene>
<evidence type="ECO:0000313" key="1">
    <source>
        <dbReference type="EMBL" id="KAH7960940.1"/>
    </source>
</evidence>
<name>A0ACB8D8Z3_DERSI</name>
<evidence type="ECO:0000313" key="2">
    <source>
        <dbReference type="Proteomes" id="UP000821865"/>
    </source>
</evidence>
<reference evidence="1" key="1">
    <citation type="submission" date="2020-05" db="EMBL/GenBank/DDBJ databases">
        <title>Large-scale comparative analyses of tick genomes elucidate their genetic diversity and vector capacities.</title>
        <authorList>
            <person name="Jia N."/>
            <person name="Wang J."/>
            <person name="Shi W."/>
            <person name="Du L."/>
            <person name="Sun Y."/>
            <person name="Zhan W."/>
            <person name="Jiang J."/>
            <person name="Wang Q."/>
            <person name="Zhang B."/>
            <person name="Ji P."/>
            <person name="Sakyi L.B."/>
            <person name="Cui X."/>
            <person name="Yuan T."/>
            <person name="Jiang B."/>
            <person name="Yang W."/>
            <person name="Lam T.T.-Y."/>
            <person name="Chang Q."/>
            <person name="Ding S."/>
            <person name="Wang X."/>
            <person name="Zhu J."/>
            <person name="Ruan X."/>
            <person name="Zhao L."/>
            <person name="Wei J."/>
            <person name="Que T."/>
            <person name="Du C."/>
            <person name="Cheng J."/>
            <person name="Dai P."/>
            <person name="Han X."/>
            <person name="Huang E."/>
            <person name="Gao Y."/>
            <person name="Liu J."/>
            <person name="Shao H."/>
            <person name="Ye R."/>
            <person name="Li L."/>
            <person name="Wei W."/>
            <person name="Wang X."/>
            <person name="Wang C."/>
            <person name="Yang T."/>
            <person name="Huo Q."/>
            <person name="Li W."/>
            <person name="Guo W."/>
            <person name="Chen H."/>
            <person name="Zhou L."/>
            <person name="Ni X."/>
            <person name="Tian J."/>
            <person name="Zhou Y."/>
            <person name="Sheng Y."/>
            <person name="Liu T."/>
            <person name="Pan Y."/>
            <person name="Xia L."/>
            <person name="Li J."/>
            <person name="Zhao F."/>
            <person name="Cao W."/>
        </authorList>
    </citation>
    <scope>NUCLEOTIDE SEQUENCE</scope>
    <source>
        <strain evidence="1">Dsil-2018</strain>
    </source>
</reference>
<comment type="caution">
    <text evidence="1">The sequence shown here is derived from an EMBL/GenBank/DDBJ whole genome shotgun (WGS) entry which is preliminary data.</text>
</comment>
<keyword evidence="2" id="KW-1185">Reference proteome</keyword>